<accession>A0ABT1L2Q5</accession>
<feature type="region of interest" description="Disordered" evidence="1">
    <location>
        <begin position="19"/>
        <end position="44"/>
    </location>
</feature>
<organism evidence="2 3">
    <name type="scientific">Nocardioides pinisoli</name>
    <dbReference type="NCBI Taxonomy" id="2950279"/>
    <lineage>
        <taxon>Bacteria</taxon>
        <taxon>Bacillati</taxon>
        <taxon>Actinomycetota</taxon>
        <taxon>Actinomycetes</taxon>
        <taxon>Propionibacteriales</taxon>
        <taxon>Nocardioidaceae</taxon>
        <taxon>Nocardioides</taxon>
    </lineage>
</organism>
<dbReference type="EMBL" id="JANARS010000013">
    <property type="protein sequence ID" value="MCP3424305.1"/>
    <property type="molecule type" value="Genomic_DNA"/>
</dbReference>
<sequence length="138" mass="14554">MLVVTACLVLAGALSSCGQEDARGDTASLSERAENDVPLNPPTLRFHVSEDGEVDASPDREAEAGEAVAIVLENESDVSYELRLLDPEGDDVFAVDATAGGRGDGRAMPREVGTHVVEVYPRDEPGASVEFPVEVSEN</sequence>
<proteinExistence type="predicted"/>
<evidence type="ECO:0008006" key="4">
    <source>
        <dbReference type="Google" id="ProtNLM"/>
    </source>
</evidence>
<keyword evidence="3" id="KW-1185">Reference proteome</keyword>
<evidence type="ECO:0000313" key="3">
    <source>
        <dbReference type="Proteomes" id="UP001204524"/>
    </source>
</evidence>
<reference evidence="2 3" key="1">
    <citation type="submission" date="2022-06" db="EMBL/GenBank/DDBJ databases">
        <authorList>
            <person name="So Y."/>
        </authorList>
    </citation>
    <scope>NUCLEOTIDE SEQUENCE [LARGE SCALE GENOMIC DNA]</scope>
    <source>
        <strain evidence="2 3">STR3</strain>
    </source>
</reference>
<gene>
    <name evidence="2" type="ORF">NCI01_21095</name>
</gene>
<protein>
    <recommendedName>
        <fullName evidence="4">Secreted protein</fullName>
    </recommendedName>
</protein>
<dbReference type="Proteomes" id="UP001204524">
    <property type="component" value="Unassembled WGS sequence"/>
</dbReference>
<dbReference type="RefSeq" id="WP_254183461.1">
    <property type="nucleotide sequence ID" value="NZ_JANARS010000013.1"/>
</dbReference>
<evidence type="ECO:0000256" key="1">
    <source>
        <dbReference type="SAM" id="MobiDB-lite"/>
    </source>
</evidence>
<name>A0ABT1L2Q5_9ACTN</name>
<evidence type="ECO:0000313" key="2">
    <source>
        <dbReference type="EMBL" id="MCP3424305.1"/>
    </source>
</evidence>
<comment type="caution">
    <text evidence="2">The sequence shown here is derived from an EMBL/GenBank/DDBJ whole genome shotgun (WGS) entry which is preliminary data.</text>
</comment>